<protein>
    <submittedName>
        <fullName evidence="2">Uncharacterized protein</fullName>
    </submittedName>
</protein>
<dbReference type="AlphaFoldDB" id="A0A8J4V8W8"/>
<proteinExistence type="predicted"/>
<evidence type="ECO:0000313" key="2">
    <source>
        <dbReference type="EMBL" id="KAF3945730.1"/>
    </source>
</evidence>
<sequence>YAFAIEFQQQVIDAWESHGSSAEDEFKEAHRLLEQLKKKARGASPNNHPVKALPLPHTSVSSRRSQPDIPVGQNLSSTN</sequence>
<gene>
    <name evidence="2" type="ORF">CMV_027923</name>
</gene>
<organism evidence="2 3">
    <name type="scientific">Castanea mollissima</name>
    <name type="common">Chinese chestnut</name>
    <dbReference type="NCBI Taxonomy" id="60419"/>
    <lineage>
        <taxon>Eukaryota</taxon>
        <taxon>Viridiplantae</taxon>
        <taxon>Streptophyta</taxon>
        <taxon>Embryophyta</taxon>
        <taxon>Tracheophyta</taxon>
        <taxon>Spermatophyta</taxon>
        <taxon>Magnoliopsida</taxon>
        <taxon>eudicotyledons</taxon>
        <taxon>Gunneridae</taxon>
        <taxon>Pentapetalae</taxon>
        <taxon>rosids</taxon>
        <taxon>fabids</taxon>
        <taxon>Fagales</taxon>
        <taxon>Fagaceae</taxon>
        <taxon>Castanea</taxon>
    </lineage>
</organism>
<dbReference type="Proteomes" id="UP000737018">
    <property type="component" value="Unassembled WGS sequence"/>
</dbReference>
<feature type="non-terminal residue" evidence="2">
    <location>
        <position position="1"/>
    </location>
</feature>
<dbReference type="PANTHER" id="PTHR47459:SF1">
    <property type="entry name" value="KINESIN LIGHT CHAIN-RELATED"/>
    <property type="match status" value="1"/>
</dbReference>
<keyword evidence="3" id="KW-1185">Reference proteome</keyword>
<evidence type="ECO:0000256" key="1">
    <source>
        <dbReference type="SAM" id="MobiDB-lite"/>
    </source>
</evidence>
<reference evidence="2" key="1">
    <citation type="submission" date="2020-03" db="EMBL/GenBank/DDBJ databases">
        <title>Castanea mollissima Vanexum genome sequencing.</title>
        <authorList>
            <person name="Staton M."/>
        </authorList>
    </citation>
    <scope>NUCLEOTIDE SEQUENCE</scope>
    <source>
        <tissue evidence="2">Leaf</tissue>
    </source>
</reference>
<dbReference type="OrthoDB" id="1919554at2759"/>
<feature type="region of interest" description="Disordered" evidence="1">
    <location>
        <begin position="38"/>
        <end position="79"/>
    </location>
</feature>
<comment type="caution">
    <text evidence="2">The sequence shown here is derived from an EMBL/GenBank/DDBJ whole genome shotgun (WGS) entry which is preliminary data.</text>
</comment>
<dbReference type="EMBL" id="JRKL02011386">
    <property type="protein sequence ID" value="KAF3945730.1"/>
    <property type="molecule type" value="Genomic_DNA"/>
</dbReference>
<name>A0A8J4V8W8_9ROSI</name>
<accession>A0A8J4V8W8</accession>
<evidence type="ECO:0000313" key="3">
    <source>
        <dbReference type="Proteomes" id="UP000737018"/>
    </source>
</evidence>
<dbReference type="PANTHER" id="PTHR47459">
    <property type="entry name" value="KINESIN LIGHT CHAIN-RELATED"/>
    <property type="match status" value="1"/>
</dbReference>